<organism evidence="2 3">
    <name type="scientific">Ancylostoma ceylanicum</name>
    <dbReference type="NCBI Taxonomy" id="53326"/>
    <lineage>
        <taxon>Eukaryota</taxon>
        <taxon>Metazoa</taxon>
        <taxon>Ecdysozoa</taxon>
        <taxon>Nematoda</taxon>
        <taxon>Chromadorea</taxon>
        <taxon>Rhabditida</taxon>
        <taxon>Rhabditina</taxon>
        <taxon>Rhabditomorpha</taxon>
        <taxon>Strongyloidea</taxon>
        <taxon>Ancylostomatidae</taxon>
        <taxon>Ancylostomatinae</taxon>
        <taxon>Ancylostoma</taxon>
    </lineage>
</organism>
<dbReference type="AlphaFoldDB" id="A0A016VE78"/>
<dbReference type="Proteomes" id="UP000024635">
    <property type="component" value="Unassembled WGS sequence"/>
</dbReference>
<keyword evidence="3" id="KW-1185">Reference proteome</keyword>
<gene>
    <name evidence="2" type="primary">Acey_s0011.g1351</name>
    <name evidence="2" type="ORF">Y032_0011g1351</name>
</gene>
<comment type="caution">
    <text evidence="2">The sequence shown here is derived from an EMBL/GenBank/DDBJ whole genome shotgun (WGS) entry which is preliminary data.</text>
</comment>
<protein>
    <submittedName>
        <fullName evidence="2">Uncharacterized protein</fullName>
    </submittedName>
</protein>
<reference evidence="3" key="1">
    <citation type="journal article" date="2015" name="Nat. Genet.">
        <title>The genome and transcriptome of the zoonotic hookworm Ancylostoma ceylanicum identify infection-specific gene families.</title>
        <authorList>
            <person name="Schwarz E.M."/>
            <person name="Hu Y."/>
            <person name="Antoshechkin I."/>
            <person name="Miller M.M."/>
            <person name="Sternberg P.W."/>
            <person name="Aroian R.V."/>
        </authorList>
    </citation>
    <scope>NUCLEOTIDE SEQUENCE</scope>
    <source>
        <strain evidence="3">HY135</strain>
    </source>
</reference>
<name>A0A016VE78_9BILA</name>
<evidence type="ECO:0000313" key="3">
    <source>
        <dbReference type="Proteomes" id="UP000024635"/>
    </source>
</evidence>
<evidence type="ECO:0000256" key="1">
    <source>
        <dbReference type="SAM" id="MobiDB-lite"/>
    </source>
</evidence>
<evidence type="ECO:0000313" key="2">
    <source>
        <dbReference type="EMBL" id="EYC25720.1"/>
    </source>
</evidence>
<dbReference type="EMBL" id="JARK01001347">
    <property type="protein sequence ID" value="EYC25720.1"/>
    <property type="molecule type" value="Genomic_DNA"/>
</dbReference>
<sequence>MDVSFRIKPLESNSRRETDRYMLIQTLTCQRRFQRGETMRNLYERDGTGTPDAIETLAEIEMPERTTLSAGGRRNHPEEKVTCDIRRHSQ</sequence>
<proteinExistence type="predicted"/>
<accession>A0A016VE78</accession>
<feature type="region of interest" description="Disordered" evidence="1">
    <location>
        <begin position="67"/>
        <end position="90"/>
    </location>
</feature>
<feature type="compositionally biased region" description="Basic and acidic residues" evidence="1">
    <location>
        <begin position="75"/>
        <end position="90"/>
    </location>
</feature>